<feature type="region of interest" description="Disordered" evidence="1">
    <location>
        <begin position="1"/>
        <end position="21"/>
    </location>
</feature>
<proteinExistence type="predicted"/>
<protein>
    <submittedName>
        <fullName evidence="3">Diguanylate cyclase</fullName>
        <ecNumber evidence="3">2.7.7.65</ecNumber>
    </submittedName>
</protein>
<sequence length="577" mass="61925">MDELGQPEHAPAAAYTEADRQEQARTEAVHALGLLAQPVSSGIEKVVALAAELCQSENATINIVDEEWLHSIAAVGGPKGSWPREDIPCDIVIRSGSELVVEDATKVPILAHSPLVDGTMGRIGFYASVPLRTVSGHVVGTLCAWDERPQTIADGQVKMLRILADHAIGIFQMGDALERARHATDRLAEQSTRAHDLLLARRAAEELFAATFHHASDGIIVLAVSGPDAGRIVRANAAAGTISGRTELAGLTLAEVLDGPPAPGEPTAGRKIQIEDGSGRPGARQPDDAKRQALIAEIALLISEPKGVFRNDTLEHLTRMPVGTGHIYIQLVVTLTRDDQDRPQHILVQMRDVTARQAHEQWLVRQTQTDPLTGLGNRLAMQERLAEEIMALRAPGAGLGVLMIDLDNFKAVNDRLGHPAGDDLLCRMADAMVTILPLDAFAARLGGDEFVVLAPGSSPEVVQETADQVSRALTETAEYFGERLGTQVGASIGLIYTQNPATDPEELLKAADAAMYDNKRLRRYTAPSAQPSVQAPLYAVPSPRDADPIVYPTPTPAPRHSPTLPGETQHPAHSREQ</sequence>
<evidence type="ECO:0000256" key="1">
    <source>
        <dbReference type="SAM" id="MobiDB-lite"/>
    </source>
</evidence>
<dbReference type="Pfam" id="PF00990">
    <property type="entry name" value="GGDEF"/>
    <property type="match status" value="1"/>
</dbReference>
<dbReference type="InterPro" id="IPR000014">
    <property type="entry name" value="PAS"/>
</dbReference>
<gene>
    <name evidence="3" type="ORF">LR394_36430</name>
</gene>
<accession>A0A9X1NMS6</accession>
<feature type="region of interest" description="Disordered" evidence="1">
    <location>
        <begin position="526"/>
        <end position="577"/>
    </location>
</feature>
<dbReference type="InterPro" id="IPR003018">
    <property type="entry name" value="GAF"/>
</dbReference>
<dbReference type="PANTHER" id="PTHR44757:SF2">
    <property type="entry name" value="BIOFILM ARCHITECTURE MAINTENANCE PROTEIN MBAA"/>
    <property type="match status" value="1"/>
</dbReference>
<evidence type="ECO:0000313" key="4">
    <source>
        <dbReference type="Proteomes" id="UP001138997"/>
    </source>
</evidence>
<comment type="caution">
    <text evidence="3">The sequence shown here is derived from an EMBL/GenBank/DDBJ whole genome shotgun (WGS) entry which is preliminary data.</text>
</comment>
<dbReference type="GO" id="GO:0052621">
    <property type="term" value="F:diguanylate cyclase activity"/>
    <property type="evidence" value="ECO:0007669"/>
    <property type="project" value="UniProtKB-EC"/>
</dbReference>
<dbReference type="InterPro" id="IPR029016">
    <property type="entry name" value="GAF-like_dom_sf"/>
</dbReference>
<keyword evidence="3" id="KW-0548">Nucleotidyltransferase</keyword>
<organism evidence="3 4">
    <name type="scientific">Kineosporia babensis</name>
    <dbReference type="NCBI Taxonomy" id="499548"/>
    <lineage>
        <taxon>Bacteria</taxon>
        <taxon>Bacillati</taxon>
        <taxon>Actinomycetota</taxon>
        <taxon>Actinomycetes</taxon>
        <taxon>Kineosporiales</taxon>
        <taxon>Kineosporiaceae</taxon>
        <taxon>Kineosporia</taxon>
    </lineage>
</organism>
<dbReference type="Gene3D" id="3.30.70.270">
    <property type="match status" value="1"/>
</dbReference>
<dbReference type="PROSITE" id="PS50887">
    <property type="entry name" value="GGDEF"/>
    <property type="match status" value="1"/>
</dbReference>
<dbReference type="EC" id="2.7.7.65" evidence="3"/>
<dbReference type="InterPro" id="IPR000160">
    <property type="entry name" value="GGDEF_dom"/>
</dbReference>
<reference evidence="3" key="1">
    <citation type="submission" date="2021-11" db="EMBL/GenBank/DDBJ databases">
        <title>Streptomyces corallinus and Kineosporia corallina sp. nov., two new coral-derived marine actinobacteria.</title>
        <authorList>
            <person name="Buangrab K."/>
            <person name="Sutthacheep M."/>
            <person name="Yeemin T."/>
            <person name="Harunari E."/>
            <person name="Igarashi Y."/>
            <person name="Sripreechasak P."/>
            <person name="Kanchanasin P."/>
            <person name="Tanasupawat S."/>
            <person name="Phongsopitanun W."/>
        </authorList>
    </citation>
    <scope>NUCLEOTIDE SEQUENCE</scope>
    <source>
        <strain evidence="3">JCM 31032</strain>
    </source>
</reference>
<feature type="region of interest" description="Disordered" evidence="1">
    <location>
        <begin position="258"/>
        <end position="289"/>
    </location>
</feature>
<dbReference type="Pfam" id="PF13185">
    <property type="entry name" value="GAF_2"/>
    <property type="match status" value="1"/>
</dbReference>
<dbReference type="SUPFAM" id="SSF55073">
    <property type="entry name" value="Nucleotide cyclase"/>
    <property type="match status" value="1"/>
</dbReference>
<keyword evidence="4" id="KW-1185">Reference proteome</keyword>
<dbReference type="SMART" id="SM00065">
    <property type="entry name" value="GAF"/>
    <property type="match status" value="1"/>
</dbReference>
<dbReference type="Gene3D" id="3.30.450.40">
    <property type="match status" value="1"/>
</dbReference>
<dbReference type="SUPFAM" id="SSF55785">
    <property type="entry name" value="PYP-like sensor domain (PAS domain)"/>
    <property type="match status" value="1"/>
</dbReference>
<dbReference type="SUPFAM" id="SSF55781">
    <property type="entry name" value="GAF domain-like"/>
    <property type="match status" value="1"/>
</dbReference>
<dbReference type="Proteomes" id="UP001138997">
    <property type="component" value="Unassembled WGS sequence"/>
</dbReference>
<dbReference type="SMART" id="SM00267">
    <property type="entry name" value="GGDEF"/>
    <property type="match status" value="1"/>
</dbReference>
<keyword evidence="3" id="KW-0808">Transferase</keyword>
<dbReference type="InterPro" id="IPR029787">
    <property type="entry name" value="Nucleotide_cyclase"/>
</dbReference>
<feature type="domain" description="GGDEF" evidence="2">
    <location>
        <begin position="397"/>
        <end position="531"/>
    </location>
</feature>
<evidence type="ECO:0000313" key="3">
    <source>
        <dbReference type="EMBL" id="MCD5316399.1"/>
    </source>
</evidence>
<dbReference type="AlphaFoldDB" id="A0A9X1NMS6"/>
<dbReference type="Pfam" id="PF13188">
    <property type="entry name" value="PAS_8"/>
    <property type="match status" value="1"/>
</dbReference>
<dbReference type="PANTHER" id="PTHR44757">
    <property type="entry name" value="DIGUANYLATE CYCLASE DGCP"/>
    <property type="match status" value="1"/>
</dbReference>
<dbReference type="RefSeq" id="WP_231449248.1">
    <property type="nucleotide sequence ID" value="NZ_JAJOMB010000029.1"/>
</dbReference>
<dbReference type="InterPro" id="IPR052155">
    <property type="entry name" value="Biofilm_reg_signaling"/>
</dbReference>
<dbReference type="EMBL" id="JAJOMB010000029">
    <property type="protein sequence ID" value="MCD5316399.1"/>
    <property type="molecule type" value="Genomic_DNA"/>
</dbReference>
<evidence type="ECO:0000259" key="2">
    <source>
        <dbReference type="PROSITE" id="PS50887"/>
    </source>
</evidence>
<dbReference type="CDD" id="cd01949">
    <property type="entry name" value="GGDEF"/>
    <property type="match status" value="1"/>
</dbReference>
<dbReference type="InterPro" id="IPR043128">
    <property type="entry name" value="Rev_trsase/Diguanyl_cyclase"/>
</dbReference>
<dbReference type="InterPro" id="IPR035965">
    <property type="entry name" value="PAS-like_dom_sf"/>
</dbReference>
<dbReference type="NCBIfam" id="TIGR00254">
    <property type="entry name" value="GGDEF"/>
    <property type="match status" value="1"/>
</dbReference>
<name>A0A9X1NMS6_9ACTN</name>
<dbReference type="Gene3D" id="3.30.450.20">
    <property type="entry name" value="PAS domain"/>
    <property type="match status" value="1"/>
</dbReference>